<feature type="non-terminal residue" evidence="8">
    <location>
        <position position="123"/>
    </location>
</feature>
<dbReference type="EC" id="1.1.5.3" evidence="6"/>
<dbReference type="GO" id="GO:0009331">
    <property type="term" value="C:glycerol-3-phosphate dehydrogenase (FAD) complex"/>
    <property type="evidence" value="ECO:0007669"/>
    <property type="project" value="UniProtKB-UniRule"/>
</dbReference>
<gene>
    <name evidence="8" type="ORF">P409_26740</name>
</gene>
<feature type="domain" description="FAD dependent oxidoreductase" evidence="7">
    <location>
        <begin position="14"/>
        <end position="100"/>
    </location>
</feature>
<keyword evidence="5 6" id="KW-0560">Oxidoreductase</keyword>
<dbReference type="PRINTS" id="PR01001">
    <property type="entry name" value="FADG3PDH"/>
</dbReference>
<evidence type="ECO:0000259" key="7">
    <source>
        <dbReference type="Pfam" id="PF01266"/>
    </source>
</evidence>
<reference evidence="8 9" key="1">
    <citation type="submission" date="2014-01" db="EMBL/GenBank/DDBJ databases">
        <title>Genome sequence determination for a cystic fibrosis isolate, Inquilinus limosus.</title>
        <authorList>
            <person name="Pino M."/>
            <person name="Di Conza J."/>
            <person name="Gutkind G."/>
        </authorList>
    </citation>
    <scope>NUCLEOTIDE SEQUENCE [LARGE SCALE GENOMIC DNA]</scope>
    <source>
        <strain evidence="8 9">MP06</strain>
    </source>
</reference>
<protein>
    <recommendedName>
        <fullName evidence="6">Glycerol-3-phosphate dehydrogenase</fullName>
        <ecNumber evidence="6">1.1.5.3</ecNumber>
    </recommendedName>
</protein>
<accession>A0A0A0D0D6</accession>
<evidence type="ECO:0000256" key="1">
    <source>
        <dbReference type="ARBA" id="ARBA00001974"/>
    </source>
</evidence>
<dbReference type="Gene3D" id="3.50.50.60">
    <property type="entry name" value="FAD/NAD(P)-binding domain"/>
    <property type="match status" value="1"/>
</dbReference>
<dbReference type="InterPro" id="IPR000447">
    <property type="entry name" value="G3P_DH_FAD-dep"/>
</dbReference>
<evidence type="ECO:0000256" key="6">
    <source>
        <dbReference type="RuleBase" id="RU361217"/>
    </source>
</evidence>
<dbReference type="GO" id="GO:0004368">
    <property type="term" value="F:glycerol-3-phosphate dehydrogenase (quinone) activity"/>
    <property type="evidence" value="ECO:0007669"/>
    <property type="project" value="UniProtKB-EC"/>
</dbReference>
<evidence type="ECO:0000313" key="9">
    <source>
        <dbReference type="Proteomes" id="UP000029995"/>
    </source>
</evidence>
<dbReference type="InterPro" id="IPR006076">
    <property type="entry name" value="FAD-dep_OxRdtase"/>
</dbReference>
<organism evidence="8 9">
    <name type="scientific">Inquilinus limosus MP06</name>
    <dbReference type="NCBI Taxonomy" id="1398085"/>
    <lineage>
        <taxon>Bacteria</taxon>
        <taxon>Pseudomonadati</taxon>
        <taxon>Pseudomonadota</taxon>
        <taxon>Alphaproteobacteria</taxon>
        <taxon>Rhodospirillales</taxon>
        <taxon>Rhodospirillaceae</taxon>
        <taxon>Inquilinus</taxon>
    </lineage>
</organism>
<comment type="cofactor">
    <cofactor evidence="1 6">
        <name>FAD</name>
        <dbReference type="ChEBI" id="CHEBI:57692"/>
    </cofactor>
</comment>
<name>A0A0A0D0D6_9PROT</name>
<keyword evidence="3 6" id="KW-0285">Flavoprotein</keyword>
<comment type="similarity">
    <text evidence="2 6">Belongs to the FAD-dependent glycerol-3-phosphate dehydrogenase family.</text>
</comment>
<evidence type="ECO:0000256" key="2">
    <source>
        <dbReference type="ARBA" id="ARBA00007330"/>
    </source>
</evidence>
<evidence type="ECO:0000256" key="4">
    <source>
        <dbReference type="ARBA" id="ARBA00022827"/>
    </source>
</evidence>
<evidence type="ECO:0000256" key="5">
    <source>
        <dbReference type="ARBA" id="ARBA00023002"/>
    </source>
</evidence>
<dbReference type="PANTHER" id="PTHR11985">
    <property type="entry name" value="GLYCEROL-3-PHOSPHATE DEHYDROGENASE"/>
    <property type="match status" value="1"/>
</dbReference>
<evidence type="ECO:0000313" key="8">
    <source>
        <dbReference type="EMBL" id="KGM31520.1"/>
    </source>
</evidence>
<dbReference type="OrthoDB" id="9766796at2"/>
<dbReference type="SUPFAM" id="SSF51905">
    <property type="entry name" value="FAD/NAD(P)-binding domain"/>
    <property type="match status" value="1"/>
</dbReference>
<evidence type="ECO:0000256" key="3">
    <source>
        <dbReference type="ARBA" id="ARBA00022630"/>
    </source>
</evidence>
<proteinExistence type="inferred from homology"/>
<dbReference type="Gene3D" id="3.30.9.10">
    <property type="entry name" value="D-Amino Acid Oxidase, subunit A, domain 2"/>
    <property type="match status" value="1"/>
</dbReference>
<dbReference type="Pfam" id="PF01266">
    <property type="entry name" value="DAO"/>
    <property type="match status" value="1"/>
</dbReference>
<comment type="caution">
    <text evidence="8">The sequence shown here is derived from an EMBL/GenBank/DDBJ whole genome shotgun (WGS) entry which is preliminary data.</text>
</comment>
<sequence>MADGAEQRTSAVVDLLVVGGGVNGAGIARDAAGRGLSVLLCEKGDLAEGTSSRSGKLVHGGLRYLEYYEFRLVREALIEREVLLAAAPHIIWPMRFVLPHDSFLRPAWLLRTGLFLYDHLGGR</sequence>
<keyword evidence="4" id="KW-0274">FAD</keyword>
<comment type="catalytic activity">
    <reaction evidence="6">
        <text>a quinone + sn-glycerol 3-phosphate = dihydroxyacetone phosphate + a quinol</text>
        <dbReference type="Rhea" id="RHEA:18977"/>
        <dbReference type="ChEBI" id="CHEBI:24646"/>
        <dbReference type="ChEBI" id="CHEBI:57597"/>
        <dbReference type="ChEBI" id="CHEBI:57642"/>
        <dbReference type="ChEBI" id="CHEBI:132124"/>
        <dbReference type="EC" id="1.1.5.3"/>
    </reaction>
</comment>
<dbReference type="AlphaFoldDB" id="A0A0A0D0D6"/>
<dbReference type="PROSITE" id="PS00977">
    <property type="entry name" value="FAD_G3PDH_1"/>
    <property type="match status" value="1"/>
</dbReference>
<dbReference type="EMBL" id="JANX01000493">
    <property type="protein sequence ID" value="KGM31520.1"/>
    <property type="molecule type" value="Genomic_DNA"/>
</dbReference>
<dbReference type="Proteomes" id="UP000029995">
    <property type="component" value="Unassembled WGS sequence"/>
</dbReference>
<dbReference type="InterPro" id="IPR036188">
    <property type="entry name" value="FAD/NAD-bd_sf"/>
</dbReference>
<dbReference type="GO" id="GO:0046168">
    <property type="term" value="P:glycerol-3-phosphate catabolic process"/>
    <property type="evidence" value="ECO:0007669"/>
    <property type="project" value="TreeGrafter"/>
</dbReference>
<dbReference type="PANTHER" id="PTHR11985:SF15">
    <property type="entry name" value="GLYCEROL-3-PHOSPHATE DEHYDROGENASE, MITOCHONDRIAL"/>
    <property type="match status" value="1"/>
</dbReference>
<dbReference type="RefSeq" id="WP_034845591.1">
    <property type="nucleotide sequence ID" value="NZ_JANX01000493.1"/>
</dbReference>